<evidence type="ECO:0000313" key="1">
    <source>
        <dbReference type="EMBL" id="SEK44140.1"/>
    </source>
</evidence>
<dbReference type="Proteomes" id="UP000198620">
    <property type="component" value="Unassembled WGS sequence"/>
</dbReference>
<dbReference type="STRING" id="1233.SAMN05216387_101445"/>
<dbReference type="EMBL" id="FOBH01000001">
    <property type="protein sequence ID" value="SEK44140.1"/>
    <property type="molecule type" value="Genomic_DNA"/>
</dbReference>
<keyword evidence="2" id="KW-1185">Reference proteome</keyword>
<dbReference type="RefSeq" id="WP_281245889.1">
    <property type="nucleotide sequence ID" value="NZ_FOBH01000001.1"/>
</dbReference>
<protein>
    <submittedName>
        <fullName evidence="1">Uncharacterized protein</fullName>
    </submittedName>
</protein>
<evidence type="ECO:0000313" key="2">
    <source>
        <dbReference type="Proteomes" id="UP000198620"/>
    </source>
</evidence>
<accession>A0A1H7H567</accession>
<dbReference type="AlphaFoldDB" id="A0A1H7H567"/>
<gene>
    <name evidence="1" type="ORF">SAMN05216387_101445</name>
</gene>
<sequence length="41" mass="4425">MNFISITVEGDVAGTGLVATVVFRKIPDVYSAVSVDQWILL</sequence>
<name>A0A1H7H567_9PROT</name>
<proteinExistence type="predicted"/>
<organism evidence="1 2">
    <name type="scientific">Nitrosovibrio tenuis</name>
    <dbReference type="NCBI Taxonomy" id="1233"/>
    <lineage>
        <taxon>Bacteria</taxon>
        <taxon>Pseudomonadati</taxon>
        <taxon>Pseudomonadota</taxon>
        <taxon>Betaproteobacteria</taxon>
        <taxon>Nitrosomonadales</taxon>
        <taxon>Nitrosomonadaceae</taxon>
        <taxon>Nitrosovibrio</taxon>
    </lineage>
</organism>
<reference evidence="1 2" key="1">
    <citation type="submission" date="2016-10" db="EMBL/GenBank/DDBJ databases">
        <authorList>
            <person name="de Groot N.N."/>
        </authorList>
    </citation>
    <scope>NUCLEOTIDE SEQUENCE [LARGE SCALE GENOMIC DNA]</scope>
    <source>
        <strain evidence="1 2">Nv1</strain>
    </source>
</reference>